<dbReference type="InterPro" id="IPR019189">
    <property type="entry name" value="Ribosomal_mL41"/>
</dbReference>
<evidence type="ECO:0000313" key="1">
    <source>
        <dbReference type="EMBL" id="CAF0984077.1"/>
    </source>
</evidence>
<sequence length="155" mass="18297">MLKSQQLNLILKRQFNVSSVSLGRKPPKEEYKNNIFQTRKRTSDPFDRRWRWTPKSAEPFNVRGGHEDWTTKTFLHRGVQMPGYMDPKTKKFIFVEDMVPEIVVPDISGFELKPYVSFNVKETKNQVFDAKQLYKQTLEKEILEKIKNSTVKEGN</sequence>
<gene>
    <name evidence="1" type="ORF">OXX778_LOCUS15572</name>
</gene>
<evidence type="ECO:0008006" key="3">
    <source>
        <dbReference type="Google" id="ProtNLM"/>
    </source>
</evidence>
<protein>
    <recommendedName>
        <fullName evidence="3">39S ribosomal protein L41, mitochondrial</fullName>
    </recommendedName>
</protein>
<dbReference type="Pfam" id="PF09809">
    <property type="entry name" value="MRP-L27"/>
    <property type="match status" value="1"/>
</dbReference>
<dbReference type="Proteomes" id="UP000663879">
    <property type="component" value="Unassembled WGS sequence"/>
</dbReference>
<dbReference type="EMBL" id="CAJNOC010003470">
    <property type="protein sequence ID" value="CAF0984077.1"/>
    <property type="molecule type" value="Genomic_DNA"/>
</dbReference>
<organism evidence="1 2">
    <name type="scientific">Brachionus calyciflorus</name>
    <dbReference type="NCBI Taxonomy" id="104777"/>
    <lineage>
        <taxon>Eukaryota</taxon>
        <taxon>Metazoa</taxon>
        <taxon>Spiralia</taxon>
        <taxon>Gnathifera</taxon>
        <taxon>Rotifera</taxon>
        <taxon>Eurotatoria</taxon>
        <taxon>Monogononta</taxon>
        <taxon>Pseudotrocha</taxon>
        <taxon>Ploima</taxon>
        <taxon>Brachionidae</taxon>
        <taxon>Brachionus</taxon>
    </lineage>
</organism>
<evidence type="ECO:0000313" key="2">
    <source>
        <dbReference type="Proteomes" id="UP000663879"/>
    </source>
</evidence>
<accession>A0A814FER7</accession>
<name>A0A814FER7_9BILA</name>
<proteinExistence type="predicted"/>
<dbReference type="GO" id="GO:0003735">
    <property type="term" value="F:structural constituent of ribosome"/>
    <property type="evidence" value="ECO:0007669"/>
    <property type="project" value="InterPro"/>
</dbReference>
<comment type="caution">
    <text evidence="1">The sequence shown here is derived from an EMBL/GenBank/DDBJ whole genome shotgun (WGS) entry which is preliminary data.</text>
</comment>
<reference evidence="1" key="1">
    <citation type="submission" date="2021-02" db="EMBL/GenBank/DDBJ databases">
        <authorList>
            <person name="Nowell W R."/>
        </authorList>
    </citation>
    <scope>NUCLEOTIDE SEQUENCE</scope>
    <source>
        <strain evidence="1">Ploen Becks lab</strain>
    </source>
</reference>
<dbReference type="OrthoDB" id="408933at2759"/>
<dbReference type="AlphaFoldDB" id="A0A814FER7"/>
<dbReference type="GO" id="GO:0005762">
    <property type="term" value="C:mitochondrial large ribosomal subunit"/>
    <property type="evidence" value="ECO:0007669"/>
    <property type="project" value="InterPro"/>
</dbReference>
<keyword evidence="2" id="KW-1185">Reference proteome</keyword>